<protein>
    <submittedName>
        <fullName evidence="3">SHOCT domain-containing protein</fullName>
    </submittedName>
</protein>
<feature type="region of interest" description="Disordered" evidence="1">
    <location>
        <begin position="45"/>
        <end position="78"/>
    </location>
</feature>
<evidence type="ECO:0000259" key="2">
    <source>
        <dbReference type="Pfam" id="PF09851"/>
    </source>
</evidence>
<comment type="caution">
    <text evidence="3">The sequence shown here is derived from an EMBL/GenBank/DDBJ whole genome shotgun (WGS) entry which is preliminary data.</text>
</comment>
<sequence length="109" mass="11699">MVFRPGPFARPFARPFVRPGLLGTVARSAVVAGTAAATVNAVNRRSQRRAAEQQAYEARQQETTYEPEPAASNSDADEMIAKLKELGQLHESGVLSDDEFAAAKAKLLG</sequence>
<dbReference type="EMBL" id="JANRHA010000013">
    <property type="protein sequence ID" value="MDG3016423.1"/>
    <property type="molecule type" value="Genomic_DNA"/>
</dbReference>
<evidence type="ECO:0000313" key="4">
    <source>
        <dbReference type="Proteomes" id="UP001152755"/>
    </source>
</evidence>
<feature type="domain" description="SHOCT" evidence="2">
    <location>
        <begin position="82"/>
        <end position="108"/>
    </location>
</feature>
<proteinExistence type="predicted"/>
<dbReference type="RefSeq" id="WP_277830568.1">
    <property type="nucleotide sequence ID" value="NZ_JAAIVF010000001.1"/>
</dbReference>
<dbReference type="AlphaFoldDB" id="A0A9X4M1T0"/>
<feature type="compositionally biased region" description="Low complexity" evidence="1">
    <location>
        <begin position="52"/>
        <end position="62"/>
    </location>
</feature>
<gene>
    <name evidence="3" type="ORF">NVS88_17855</name>
</gene>
<organism evidence="3 4">
    <name type="scientific">Speluncibacter jeojiensis</name>
    <dbReference type="NCBI Taxonomy" id="2710754"/>
    <lineage>
        <taxon>Bacteria</taxon>
        <taxon>Bacillati</taxon>
        <taxon>Actinomycetota</taxon>
        <taxon>Actinomycetes</taxon>
        <taxon>Mycobacteriales</taxon>
        <taxon>Speluncibacteraceae</taxon>
        <taxon>Speluncibacter</taxon>
    </lineage>
</organism>
<dbReference type="Proteomes" id="UP001152755">
    <property type="component" value="Unassembled WGS sequence"/>
</dbReference>
<dbReference type="InterPro" id="IPR018649">
    <property type="entry name" value="SHOCT"/>
</dbReference>
<keyword evidence="4" id="KW-1185">Reference proteome</keyword>
<name>A0A9X4M1T0_9ACTN</name>
<reference evidence="3" key="1">
    <citation type="submission" date="2022-08" db="EMBL/GenBank/DDBJ databases">
        <title>Genome analysis of Corynebacteriales strain.</title>
        <authorList>
            <person name="Lee S.D."/>
        </authorList>
    </citation>
    <scope>NUCLEOTIDE SEQUENCE</scope>
    <source>
        <strain evidence="3">D3-21</strain>
    </source>
</reference>
<evidence type="ECO:0000256" key="1">
    <source>
        <dbReference type="SAM" id="MobiDB-lite"/>
    </source>
</evidence>
<evidence type="ECO:0000313" key="3">
    <source>
        <dbReference type="EMBL" id="MDG3016423.1"/>
    </source>
</evidence>
<accession>A0A9X4M1T0</accession>
<dbReference type="Pfam" id="PF09851">
    <property type="entry name" value="SHOCT"/>
    <property type="match status" value="1"/>
</dbReference>